<dbReference type="Gene3D" id="3.40.30.10">
    <property type="entry name" value="Glutaredoxin"/>
    <property type="match status" value="1"/>
</dbReference>
<evidence type="ECO:0000256" key="7">
    <source>
        <dbReference type="ARBA" id="ARBA00035180"/>
    </source>
</evidence>
<name>A0A176W1V6_MARPO</name>
<dbReference type="GO" id="GO:0005762">
    <property type="term" value="C:mitochondrial large ribosomal subunit"/>
    <property type="evidence" value="ECO:0007669"/>
    <property type="project" value="TreeGrafter"/>
</dbReference>
<evidence type="ECO:0000256" key="1">
    <source>
        <dbReference type="ARBA" id="ARBA00004173"/>
    </source>
</evidence>
<dbReference type="Pfam" id="PF10780">
    <property type="entry name" value="MRP_L53"/>
    <property type="match status" value="1"/>
</dbReference>
<keyword evidence="5" id="KW-0496">Mitochondrion</keyword>
<evidence type="ECO:0000256" key="5">
    <source>
        <dbReference type="ARBA" id="ARBA00023128"/>
    </source>
</evidence>
<gene>
    <name evidence="10" type="ORF">AXG93_1774s1190</name>
</gene>
<keyword evidence="3" id="KW-0809">Transit peptide</keyword>
<evidence type="ECO:0000313" key="10">
    <source>
        <dbReference type="EMBL" id="OAE27009.1"/>
    </source>
</evidence>
<dbReference type="InterPro" id="IPR052473">
    <property type="entry name" value="mtLSU_mL53"/>
</dbReference>
<dbReference type="Proteomes" id="UP000077202">
    <property type="component" value="Unassembled WGS sequence"/>
</dbReference>
<evidence type="ECO:0000256" key="3">
    <source>
        <dbReference type="ARBA" id="ARBA00022946"/>
    </source>
</evidence>
<dbReference type="PANTHER" id="PTHR33618:SF1">
    <property type="entry name" value="LARGE RIBOSOMAL SUBUNIT PROTEIN ML53"/>
    <property type="match status" value="1"/>
</dbReference>
<evidence type="ECO:0000313" key="11">
    <source>
        <dbReference type="Proteomes" id="UP000077202"/>
    </source>
</evidence>
<feature type="compositionally biased region" description="Basic and acidic residues" evidence="9">
    <location>
        <begin position="60"/>
        <end position="74"/>
    </location>
</feature>
<keyword evidence="4" id="KW-0689">Ribosomal protein</keyword>
<evidence type="ECO:0000256" key="9">
    <source>
        <dbReference type="SAM" id="MobiDB-lite"/>
    </source>
</evidence>
<keyword evidence="11" id="KW-1185">Reference proteome</keyword>
<proteinExistence type="inferred from homology"/>
<dbReference type="AlphaFoldDB" id="A0A176W1V6"/>
<dbReference type="PANTHER" id="PTHR33618">
    <property type="entry name" value="39S RIBOSOMAL PROTEIN L53, MITOCHONDRIAL"/>
    <property type="match status" value="1"/>
</dbReference>
<accession>A0A176W1V6</accession>
<dbReference type="EMBL" id="LVLJ01002001">
    <property type="protein sequence ID" value="OAE27009.1"/>
    <property type="molecule type" value="Genomic_DNA"/>
</dbReference>
<keyword evidence="6" id="KW-0687">Ribonucleoprotein</keyword>
<reference evidence="10" key="1">
    <citation type="submission" date="2016-03" db="EMBL/GenBank/DDBJ databases">
        <title>Mechanisms controlling the formation of the plant cell surface in tip-growing cells are functionally conserved among land plants.</title>
        <authorList>
            <person name="Honkanen S."/>
            <person name="Jones V.A."/>
            <person name="Morieri G."/>
            <person name="Champion C."/>
            <person name="Hetherington A.J."/>
            <person name="Kelly S."/>
            <person name="Saint-Marcoux D."/>
            <person name="Proust H."/>
            <person name="Prescott H."/>
            <person name="Dolan L."/>
        </authorList>
    </citation>
    <scope>NUCLEOTIDE SEQUENCE [LARGE SCALE GENOMIC DNA]</scope>
    <source>
        <tissue evidence="10">Whole gametophyte</tissue>
    </source>
</reference>
<feature type="region of interest" description="Disordered" evidence="9">
    <location>
        <begin position="34"/>
        <end position="74"/>
    </location>
</feature>
<comment type="subcellular location">
    <subcellularLocation>
        <location evidence="1">Mitochondrion</location>
    </subcellularLocation>
</comment>
<dbReference type="InterPro" id="IPR036249">
    <property type="entry name" value="Thioredoxin-like_sf"/>
</dbReference>
<evidence type="ECO:0000256" key="8">
    <source>
        <dbReference type="ARBA" id="ARBA00042721"/>
    </source>
</evidence>
<evidence type="ECO:0000256" key="6">
    <source>
        <dbReference type="ARBA" id="ARBA00023274"/>
    </source>
</evidence>
<sequence length="206" mass="23237">MMSPAQSAARHTEIRLQDHAASLTTVQLVARRVTTRPAQAQKRLRPLNLRDLSSAGRSPCMHDDHDDNDDHGHHDDVTSDPVIYRSACAMFKHLAKIRIEFNPMDPRAASALEFLAQCNSRKVRQSNPKCDVIVKRRTDDSPPRVFVQFANGREEMLDGSKLPAQEIRKGILAQAEMMETEQLFRDAGLQWPVIIPNDEVPQAPQN</sequence>
<evidence type="ECO:0000256" key="2">
    <source>
        <dbReference type="ARBA" id="ARBA00005557"/>
    </source>
</evidence>
<comment type="caution">
    <text evidence="10">The sequence shown here is derived from an EMBL/GenBank/DDBJ whole genome shotgun (WGS) entry which is preliminary data.</text>
</comment>
<protein>
    <recommendedName>
        <fullName evidence="7">Large ribosomal subunit protein mL53</fullName>
    </recommendedName>
    <alternativeName>
        <fullName evidence="8">39S ribosomal protein L53, mitochondrial</fullName>
    </alternativeName>
</protein>
<comment type="similarity">
    <text evidence="2">Belongs to the mitochondrion-specific ribosomal protein mL53 family.</text>
</comment>
<evidence type="ECO:0000256" key="4">
    <source>
        <dbReference type="ARBA" id="ARBA00022980"/>
    </source>
</evidence>
<dbReference type="SUPFAM" id="SSF52833">
    <property type="entry name" value="Thioredoxin-like"/>
    <property type="match status" value="1"/>
</dbReference>
<dbReference type="InterPro" id="IPR019716">
    <property type="entry name" value="Ribosomal_mL53"/>
</dbReference>
<organism evidence="10 11">
    <name type="scientific">Marchantia polymorpha subsp. ruderalis</name>
    <dbReference type="NCBI Taxonomy" id="1480154"/>
    <lineage>
        <taxon>Eukaryota</taxon>
        <taxon>Viridiplantae</taxon>
        <taxon>Streptophyta</taxon>
        <taxon>Embryophyta</taxon>
        <taxon>Marchantiophyta</taxon>
        <taxon>Marchantiopsida</taxon>
        <taxon>Marchantiidae</taxon>
        <taxon>Marchantiales</taxon>
        <taxon>Marchantiaceae</taxon>
        <taxon>Marchantia</taxon>
    </lineage>
</organism>